<dbReference type="InterPro" id="IPR011989">
    <property type="entry name" value="ARM-like"/>
</dbReference>
<organism evidence="2 3">
    <name type="scientific">Branchiostoma floridae</name>
    <name type="common">Florida lancelet</name>
    <name type="synonym">Amphioxus</name>
    <dbReference type="NCBI Taxonomy" id="7739"/>
    <lineage>
        <taxon>Eukaryota</taxon>
        <taxon>Metazoa</taxon>
        <taxon>Chordata</taxon>
        <taxon>Cephalochordata</taxon>
        <taxon>Leptocardii</taxon>
        <taxon>Amphioxiformes</taxon>
        <taxon>Branchiostomatidae</taxon>
        <taxon>Branchiostoma</taxon>
    </lineage>
</organism>
<feature type="non-terminal residue" evidence="3">
    <location>
        <position position="527"/>
    </location>
</feature>
<dbReference type="InterPro" id="IPR046807">
    <property type="entry name" value="Tra1_central"/>
</dbReference>
<dbReference type="GeneID" id="118425100"/>
<reference evidence="2" key="2">
    <citation type="journal article" date="2020" name="Nat. Ecol. Evol.">
        <title>Deeply conserved synteny resolves early events in vertebrate evolution.</title>
        <authorList>
            <person name="Simakov O."/>
            <person name="Marletaz F."/>
            <person name="Yue J.X."/>
            <person name="O'Connell B."/>
            <person name="Jenkins J."/>
            <person name="Brandt A."/>
            <person name="Calef R."/>
            <person name="Tung C.H."/>
            <person name="Huang T.K."/>
            <person name="Schmutz J."/>
            <person name="Satoh N."/>
            <person name="Yu J.K."/>
            <person name="Putnam N.H."/>
            <person name="Green R.E."/>
            <person name="Rokhsar D.S."/>
        </authorList>
    </citation>
    <scope>NUCLEOTIDE SEQUENCE [LARGE SCALE GENOMIC DNA]</scope>
    <source>
        <strain evidence="2">S238N-H82</strain>
    </source>
</reference>
<protein>
    <submittedName>
        <fullName evidence="3">Transformation/transcription domain-associated protein-like</fullName>
    </submittedName>
</protein>
<dbReference type="PANTHER" id="PTHR11139">
    <property type="entry name" value="ATAXIA TELANGIECTASIA MUTATED ATM -RELATED"/>
    <property type="match status" value="1"/>
</dbReference>
<dbReference type="SUPFAM" id="SSF48371">
    <property type="entry name" value="ARM repeat"/>
    <property type="match status" value="1"/>
</dbReference>
<dbReference type="RefSeq" id="XP_035689812.1">
    <property type="nucleotide sequence ID" value="XM_035833919.1"/>
</dbReference>
<name>A0A9J7LUZ8_BRAFL</name>
<reference evidence="3" key="3">
    <citation type="submission" date="2025-08" db="UniProtKB">
        <authorList>
            <consortium name="RefSeq"/>
        </authorList>
    </citation>
    <scope>IDENTIFICATION</scope>
</reference>
<gene>
    <name evidence="3" type="primary">LOC118425100</name>
</gene>
<keyword evidence="2" id="KW-1185">Reference proteome</keyword>
<sequence>MSCKLLLNLVECIKSDQDGGNGREILMRMLEVFVLKFHTIAKFQLPGIFAKCKNERELDLKAAAIPPPPSLAKSDKEKEEEKTKPAGGSFNNFSVSDCRSLVKTLVCGVKTITWGAQSCKTPGETSFGPSKQFQPKETAIFSALVRHALCALDIYQINVTPSGQPYIRAQNSQTVRMKEEKDVLEHFAGVFTMMNLLTFKEIFSTTIEFMVERIYHNYALQIVANTFLANPSTSATFATILVDYLLDRLEEIGSANIERSNLYLKLFKLVFGSVSLFAAENEQMLKPHLHKIVNSSMELAQTAKEPYNYFLLMRALFRSIGGGSHDLLYQEFLPLLPHLLQGSHDLLYQEFLPLLPHLLQGKFVCLFVCLFCSIGGGSHDLLYQEFLPLLPHLLQGLNNLQSGLHKQHMKDLFVELCLTVPVRLSSLLPYLPMLMDPLVSALNGSQTLVSQGLRTLELCVDNLQPEFLWDHIQPVRAELMQALWRTLRNPAENIAQVAFRVLGKFGGNNRKMLMDPQKLTPQDTDVA</sequence>
<dbReference type="Gene3D" id="1.25.10.10">
    <property type="entry name" value="Leucine-rich Repeat Variant"/>
    <property type="match status" value="1"/>
</dbReference>
<reference evidence="3" key="1">
    <citation type="journal article" date="2016" name="Genome Biol. Evol.">
        <title>Conserved non-coding elements in the most distant genera of cephalochordates: the Goldilocks principle.</title>
        <authorList>
            <person name="Yue J.X."/>
            <person name="Kozmikova I."/>
            <person name="Ono H."/>
            <person name="Nossa C.W."/>
            <person name="Kozmik Z."/>
            <person name="Putnam N.H."/>
            <person name="Yu J.K."/>
            <person name="Holland L.Z."/>
        </authorList>
    </citation>
    <scope>NUCLEOTIDE SEQUENCE</scope>
</reference>
<feature type="region of interest" description="Disordered" evidence="1">
    <location>
        <begin position="65"/>
        <end position="88"/>
    </location>
</feature>
<evidence type="ECO:0000313" key="2">
    <source>
        <dbReference type="Proteomes" id="UP000001554"/>
    </source>
</evidence>
<dbReference type="Proteomes" id="UP000001554">
    <property type="component" value="Chromosome 10"/>
</dbReference>
<dbReference type="AlphaFoldDB" id="A0A9J7LUZ8"/>
<feature type="compositionally biased region" description="Basic and acidic residues" evidence="1">
    <location>
        <begin position="73"/>
        <end position="84"/>
    </location>
</feature>
<dbReference type="Pfam" id="PF20175">
    <property type="entry name" value="Tra1_central"/>
    <property type="match status" value="2"/>
</dbReference>
<dbReference type="OMA" id="MVERIYH"/>
<evidence type="ECO:0000313" key="3">
    <source>
        <dbReference type="RefSeq" id="XP_035689812.1"/>
    </source>
</evidence>
<dbReference type="KEGG" id="bfo:118425100"/>
<evidence type="ECO:0000256" key="1">
    <source>
        <dbReference type="SAM" id="MobiDB-lite"/>
    </source>
</evidence>
<dbReference type="InterPro" id="IPR016024">
    <property type="entry name" value="ARM-type_fold"/>
</dbReference>
<accession>A0A9J7LUZ8</accession>
<dbReference type="InterPro" id="IPR050517">
    <property type="entry name" value="DDR_Repair_Kinase"/>
</dbReference>
<dbReference type="PANTHER" id="PTHR11139:SF1">
    <property type="entry name" value="TRANSFORMATION_TRANSCRIPTION DOMAIN-ASSOCIATED PROTEIN"/>
    <property type="match status" value="1"/>
</dbReference>
<dbReference type="OrthoDB" id="5570127at2759"/>
<proteinExistence type="predicted"/>